<evidence type="ECO:0000313" key="3">
    <source>
        <dbReference type="Proteomes" id="UP001165962"/>
    </source>
</evidence>
<reference evidence="2" key="1">
    <citation type="submission" date="2020-03" db="EMBL/GenBank/DDBJ databases">
        <title>Draft sequencing of Paenibacilllus sp. S3N08.</title>
        <authorList>
            <person name="Kim D.-U."/>
        </authorList>
    </citation>
    <scope>NUCLEOTIDE SEQUENCE</scope>
    <source>
        <strain evidence="2">S3N08</strain>
    </source>
</reference>
<dbReference type="Pfam" id="PF08955">
    <property type="entry name" value="BofC_C"/>
    <property type="match status" value="1"/>
</dbReference>
<evidence type="ECO:0000259" key="1">
    <source>
        <dbReference type="Pfam" id="PF08955"/>
    </source>
</evidence>
<dbReference type="InterPro" id="IPR015050">
    <property type="entry name" value="BofC_C"/>
</dbReference>
<evidence type="ECO:0000313" key="2">
    <source>
        <dbReference type="EMBL" id="NHN30075.1"/>
    </source>
</evidence>
<dbReference type="InterPro" id="IPR038117">
    <property type="entry name" value="BofC_C_sf"/>
</dbReference>
<comment type="caution">
    <text evidence="2">The sequence shown here is derived from an EMBL/GenBank/DDBJ whole genome shotgun (WGS) entry which is preliminary data.</text>
</comment>
<dbReference type="EMBL" id="JAAOIW010000003">
    <property type="protein sequence ID" value="NHN30075.1"/>
    <property type="molecule type" value="Genomic_DNA"/>
</dbReference>
<protein>
    <submittedName>
        <fullName evidence="2">Bypass-of-forespore protein C</fullName>
    </submittedName>
</protein>
<sequence length="232" mass="25985">MVIIAFLKKLKKQLQKSLRWKRKWMNLTMILVVAATLSAAWVLLQGAEQIVTEHAVFGTGITQPSELKPMQTEEEIQALANKIKDRQKAFIRTVYVCGDELEPIGQMDAAEMLAYHKSNPYTVASLAADGSIHFVKTIEDLSPHCKENAYFGMDKGGNLSLFEGVPGTGEGNVIQTFFQLNIEHLESSLPRDAIKELYRGIQVRDLSEYNSVLSTFSDFAVEVTEKAMQLSR</sequence>
<name>A0ABX0J8I8_9BACL</name>
<dbReference type="Gene3D" id="3.30.70.1740">
    <property type="entry name" value="Bypass-of-forespore C, C-terminal domain"/>
    <property type="match status" value="1"/>
</dbReference>
<feature type="domain" description="Bypass of forespore C C-terminal" evidence="1">
    <location>
        <begin position="139"/>
        <end position="217"/>
    </location>
</feature>
<gene>
    <name evidence="2" type="ORF">G9U52_09535</name>
</gene>
<proteinExistence type="predicted"/>
<organism evidence="2 3">
    <name type="scientific">Paenibacillus agricola</name>
    <dbReference type="NCBI Taxonomy" id="2716264"/>
    <lineage>
        <taxon>Bacteria</taxon>
        <taxon>Bacillati</taxon>
        <taxon>Bacillota</taxon>
        <taxon>Bacilli</taxon>
        <taxon>Bacillales</taxon>
        <taxon>Paenibacillaceae</taxon>
        <taxon>Paenibacillus</taxon>
    </lineage>
</organism>
<keyword evidence="3" id="KW-1185">Reference proteome</keyword>
<accession>A0ABX0J8I8</accession>
<dbReference type="Proteomes" id="UP001165962">
    <property type="component" value="Unassembled WGS sequence"/>
</dbReference>